<evidence type="ECO:0000259" key="8">
    <source>
        <dbReference type="PROSITE" id="PS50850"/>
    </source>
</evidence>
<keyword evidence="6 7" id="KW-0472">Membrane</keyword>
<evidence type="ECO:0000313" key="9">
    <source>
        <dbReference type="EMBL" id="GGF17517.1"/>
    </source>
</evidence>
<evidence type="ECO:0000256" key="5">
    <source>
        <dbReference type="ARBA" id="ARBA00022989"/>
    </source>
</evidence>
<feature type="transmembrane region" description="Helical" evidence="7">
    <location>
        <begin position="86"/>
        <end position="107"/>
    </location>
</feature>
<dbReference type="GO" id="GO:0005886">
    <property type="term" value="C:plasma membrane"/>
    <property type="evidence" value="ECO:0007669"/>
    <property type="project" value="UniProtKB-SubCell"/>
</dbReference>
<dbReference type="PRINTS" id="PR01988">
    <property type="entry name" value="EXPORTERBACE"/>
</dbReference>
<evidence type="ECO:0000256" key="2">
    <source>
        <dbReference type="ARBA" id="ARBA00022448"/>
    </source>
</evidence>
<dbReference type="PROSITE" id="PS50850">
    <property type="entry name" value="MFS"/>
    <property type="match status" value="1"/>
</dbReference>
<dbReference type="AlphaFoldDB" id="A0A917B2U2"/>
<comment type="caution">
    <text evidence="9">The sequence shown here is derived from an EMBL/GenBank/DDBJ whole genome shotgun (WGS) entry which is preliminary data.</text>
</comment>
<dbReference type="Gene3D" id="1.20.1250.20">
    <property type="entry name" value="MFS general substrate transporter like domains"/>
    <property type="match status" value="1"/>
</dbReference>
<dbReference type="InterPro" id="IPR022324">
    <property type="entry name" value="Bacilysin_exporter_BacE_put"/>
</dbReference>
<organism evidence="9 10">
    <name type="scientific">Halobacillus andaensis</name>
    <dbReference type="NCBI Taxonomy" id="1176239"/>
    <lineage>
        <taxon>Bacteria</taxon>
        <taxon>Bacillati</taxon>
        <taxon>Bacillota</taxon>
        <taxon>Bacilli</taxon>
        <taxon>Bacillales</taxon>
        <taxon>Bacillaceae</taxon>
        <taxon>Halobacillus</taxon>
    </lineage>
</organism>
<evidence type="ECO:0000256" key="4">
    <source>
        <dbReference type="ARBA" id="ARBA00022692"/>
    </source>
</evidence>
<feature type="transmembrane region" description="Helical" evidence="7">
    <location>
        <begin position="360"/>
        <end position="377"/>
    </location>
</feature>
<feature type="transmembrane region" description="Helical" evidence="7">
    <location>
        <begin position="320"/>
        <end position="339"/>
    </location>
</feature>
<dbReference type="GO" id="GO:0022857">
    <property type="term" value="F:transmembrane transporter activity"/>
    <property type="evidence" value="ECO:0007669"/>
    <property type="project" value="InterPro"/>
</dbReference>
<evidence type="ECO:0000256" key="3">
    <source>
        <dbReference type="ARBA" id="ARBA00022475"/>
    </source>
</evidence>
<accession>A0A917B2U2</accession>
<proteinExistence type="predicted"/>
<reference evidence="9" key="1">
    <citation type="journal article" date="2014" name="Int. J. Syst. Evol. Microbiol.">
        <title>Complete genome sequence of Corynebacterium casei LMG S-19264T (=DSM 44701T), isolated from a smear-ripened cheese.</title>
        <authorList>
            <consortium name="US DOE Joint Genome Institute (JGI-PGF)"/>
            <person name="Walter F."/>
            <person name="Albersmeier A."/>
            <person name="Kalinowski J."/>
            <person name="Ruckert C."/>
        </authorList>
    </citation>
    <scope>NUCLEOTIDE SEQUENCE</scope>
    <source>
        <strain evidence="9">CGMCC 1.12153</strain>
    </source>
</reference>
<keyword evidence="2" id="KW-0813">Transport</keyword>
<dbReference type="Pfam" id="PF07690">
    <property type="entry name" value="MFS_1"/>
    <property type="match status" value="1"/>
</dbReference>
<evidence type="ECO:0000256" key="1">
    <source>
        <dbReference type="ARBA" id="ARBA00004651"/>
    </source>
</evidence>
<evidence type="ECO:0000313" key="10">
    <source>
        <dbReference type="Proteomes" id="UP000660110"/>
    </source>
</evidence>
<feature type="transmembrane region" description="Helical" evidence="7">
    <location>
        <begin position="231"/>
        <end position="253"/>
    </location>
</feature>
<keyword evidence="3" id="KW-1003">Cell membrane</keyword>
<dbReference type="EMBL" id="BMEL01000002">
    <property type="protein sequence ID" value="GGF17517.1"/>
    <property type="molecule type" value="Genomic_DNA"/>
</dbReference>
<name>A0A917B2U2_HALAA</name>
<feature type="transmembrane region" description="Helical" evidence="7">
    <location>
        <begin position="296"/>
        <end position="314"/>
    </location>
</feature>
<feature type="transmembrane region" description="Helical" evidence="7">
    <location>
        <begin position="38"/>
        <end position="63"/>
    </location>
</feature>
<feature type="transmembrane region" description="Helical" evidence="7">
    <location>
        <begin position="383"/>
        <end position="401"/>
    </location>
</feature>
<feature type="domain" description="Major facilitator superfamily (MFS) profile" evidence="8">
    <location>
        <begin position="21"/>
        <end position="406"/>
    </location>
</feature>
<reference evidence="9" key="2">
    <citation type="submission" date="2020-09" db="EMBL/GenBank/DDBJ databases">
        <authorList>
            <person name="Sun Q."/>
            <person name="Zhou Y."/>
        </authorList>
    </citation>
    <scope>NUCLEOTIDE SEQUENCE</scope>
    <source>
        <strain evidence="9">CGMCC 1.12153</strain>
    </source>
</reference>
<sequence>MKHHAIEHKEQRQPEWKRNYPAFRLIGGNVVSFVGDQIYLLALPLIVLVLTDSALAMGVVAFLERLPILLQPMLGVLADRLNRKRILLVCDASRGLIVGVIALLFMVDQLTVWHIYSAAFMMGLLSQLYNTSQFAVLPYFVRENDLEKANAVNTGLFQTAIFLGPGLGGIVVSLYHPGYALMINSFSFLAAWLAVKSLPMPQVESEERRTWKVWGDIKEGFRHVYQMKPILFTNVAMMFSIFGTTLFLTMMVFHLKGSIGLSASAIGWLLSVGGAAAIGGAFLTPFLKRRWSYQQILFTASFIGGLSLIGFSYMSSFLGLMVMNAVGTFAASVQSPCIITIRQKLTPARLLGRVQATSRFISWVSMPAAALLAGVISEWSSTSVTIFIGGTVTTLASIVYLHPSLKMAS</sequence>
<keyword evidence="10" id="KW-1185">Reference proteome</keyword>
<dbReference type="Proteomes" id="UP000660110">
    <property type="component" value="Unassembled WGS sequence"/>
</dbReference>
<evidence type="ECO:0000256" key="6">
    <source>
        <dbReference type="ARBA" id="ARBA00023136"/>
    </source>
</evidence>
<dbReference type="InterPro" id="IPR011701">
    <property type="entry name" value="MFS"/>
</dbReference>
<dbReference type="PANTHER" id="PTHR23513">
    <property type="entry name" value="INTEGRAL MEMBRANE EFFLUX PROTEIN-RELATED"/>
    <property type="match status" value="1"/>
</dbReference>
<keyword evidence="4 7" id="KW-0812">Transmembrane</keyword>
<feature type="transmembrane region" description="Helical" evidence="7">
    <location>
        <begin position="265"/>
        <end position="284"/>
    </location>
</feature>
<keyword evidence="5 7" id="KW-1133">Transmembrane helix</keyword>
<dbReference type="SUPFAM" id="SSF103473">
    <property type="entry name" value="MFS general substrate transporter"/>
    <property type="match status" value="1"/>
</dbReference>
<dbReference type="CDD" id="cd06173">
    <property type="entry name" value="MFS_MefA_like"/>
    <property type="match status" value="1"/>
</dbReference>
<protein>
    <submittedName>
        <fullName evidence="9">MFS transporter</fullName>
    </submittedName>
</protein>
<dbReference type="InterPro" id="IPR020846">
    <property type="entry name" value="MFS_dom"/>
</dbReference>
<dbReference type="PANTHER" id="PTHR23513:SF6">
    <property type="entry name" value="MAJOR FACILITATOR SUPERFAMILY ASSOCIATED DOMAIN-CONTAINING PROTEIN"/>
    <property type="match status" value="1"/>
</dbReference>
<gene>
    <name evidence="9" type="ORF">GCM10010954_15320</name>
</gene>
<dbReference type="InterPro" id="IPR036259">
    <property type="entry name" value="MFS_trans_sf"/>
</dbReference>
<evidence type="ECO:0000256" key="7">
    <source>
        <dbReference type="SAM" id="Phobius"/>
    </source>
</evidence>
<feature type="transmembrane region" description="Helical" evidence="7">
    <location>
        <begin position="151"/>
        <end position="172"/>
    </location>
</feature>
<comment type="subcellular location">
    <subcellularLocation>
        <location evidence="1">Cell membrane</location>
        <topology evidence="1">Multi-pass membrane protein</topology>
    </subcellularLocation>
</comment>